<reference evidence="1" key="2">
    <citation type="submission" date="2023-05" db="EMBL/GenBank/DDBJ databases">
        <authorList>
            <person name="Schelkunov M.I."/>
        </authorList>
    </citation>
    <scope>NUCLEOTIDE SEQUENCE</scope>
    <source>
        <strain evidence="1">Hsosn_3</strain>
        <tissue evidence="1">Leaf</tissue>
    </source>
</reference>
<dbReference type="AlphaFoldDB" id="A0AAD8MU83"/>
<evidence type="ECO:0000313" key="2">
    <source>
        <dbReference type="Proteomes" id="UP001237642"/>
    </source>
</evidence>
<name>A0AAD8MU83_9APIA</name>
<accession>A0AAD8MU83</accession>
<protein>
    <submittedName>
        <fullName evidence="1">Uncharacterized protein</fullName>
    </submittedName>
</protein>
<dbReference type="Proteomes" id="UP001237642">
    <property type="component" value="Unassembled WGS sequence"/>
</dbReference>
<proteinExistence type="predicted"/>
<keyword evidence="2" id="KW-1185">Reference proteome</keyword>
<dbReference type="EMBL" id="JAUIZM010000005">
    <property type="protein sequence ID" value="KAK1385294.1"/>
    <property type="molecule type" value="Genomic_DNA"/>
</dbReference>
<organism evidence="1 2">
    <name type="scientific">Heracleum sosnowskyi</name>
    <dbReference type="NCBI Taxonomy" id="360622"/>
    <lineage>
        <taxon>Eukaryota</taxon>
        <taxon>Viridiplantae</taxon>
        <taxon>Streptophyta</taxon>
        <taxon>Embryophyta</taxon>
        <taxon>Tracheophyta</taxon>
        <taxon>Spermatophyta</taxon>
        <taxon>Magnoliopsida</taxon>
        <taxon>eudicotyledons</taxon>
        <taxon>Gunneridae</taxon>
        <taxon>Pentapetalae</taxon>
        <taxon>asterids</taxon>
        <taxon>campanulids</taxon>
        <taxon>Apiales</taxon>
        <taxon>Apiaceae</taxon>
        <taxon>Apioideae</taxon>
        <taxon>apioid superclade</taxon>
        <taxon>Tordylieae</taxon>
        <taxon>Tordyliinae</taxon>
        <taxon>Heracleum</taxon>
    </lineage>
</organism>
<comment type="caution">
    <text evidence="1">The sequence shown here is derived from an EMBL/GenBank/DDBJ whole genome shotgun (WGS) entry which is preliminary data.</text>
</comment>
<reference evidence="1" key="1">
    <citation type="submission" date="2023-02" db="EMBL/GenBank/DDBJ databases">
        <title>Genome of toxic invasive species Heracleum sosnowskyi carries increased number of genes despite the absence of recent whole-genome duplications.</title>
        <authorList>
            <person name="Schelkunov M."/>
            <person name="Shtratnikova V."/>
            <person name="Makarenko M."/>
            <person name="Klepikova A."/>
            <person name="Omelchenko D."/>
            <person name="Novikova G."/>
            <person name="Obukhova E."/>
            <person name="Bogdanov V."/>
            <person name="Penin A."/>
            <person name="Logacheva M."/>
        </authorList>
    </citation>
    <scope>NUCLEOTIDE SEQUENCE</scope>
    <source>
        <strain evidence="1">Hsosn_3</strain>
        <tissue evidence="1">Leaf</tissue>
    </source>
</reference>
<evidence type="ECO:0000313" key="1">
    <source>
        <dbReference type="EMBL" id="KAK1385294.1"/>
    </source>
</evidence>
<sequence length="180" mass="21133">MNSFEVMREQAKENITNVQIERDADGNAKSYSLTQGSKVIHELGTDFTTLKKHEKISYIEVERMLDILEGYGNTYSHLLEPVQKYHDERYAEFCQKYGDWRNHADEDIACSSDEELSAEDIVYPESEYDVWVREEAARKARELRKQNVEQMESDLMKKCRRLNRANSVMLPLVDSRLPYP</sequence>
<gene>
    <name evidence="1" type="ORF">POM88_023029</name>
</gene>